<dbReference type="PANTHER" id="PTHR30204">
    <property type="entry name" value="REDOX-CYCLING DRUG-SENSING TRANSCRIPTIONAL ACTIVATOR SOXR"/>
    <property type="match status" value="1"/>
</dbReference>
<gene>
    <name evidence="4" type="ORF">GNQ48_16265</name>
</gene>
<dbReference type="CDD" id="cd01104">
    <property type="entry name" value="HTH_MlrA-CarA"/>
    <property type="match status" value="1"/>
</dbReference>
<dbReference type="PANTHER" id="PTHR30204:SF67">
    <property type="entry name" value="HTH-TYPE TRANSCRIPTIONAL REGULATOR MLRA-RELATED"/>
    <property type="match status" value="1"/>
</dbReference>
<dbReference type="Proteomes" id="UP000433532">
    <property type="component" value="Unassembled WGS sequence"/>
</dbReference>
<dbReference type="InterPro" id="IPR003759">
    <property type="entry name" value="Cbl-bd_cap"/>
</dbReference>
<dbReference type="GO" id="GO:0003677">
    <property type="term" value="F:DNA binding"/>
    <property type="evidence" value="ECO:0007669"/>
    <property type="project" value="UniProtKB-KW"/>
</dbReference>
<reference evidence="4 5" key="1">
    <citation type="submission" date="2019-11" db="EMBL/GenBank/DDBJ databases">
        <title>Genomes of ocular Pseudomonas aeruginosa isolates.</title>
        <authorList>
            <person name="Khan M."/>
            <person name="Rice S.A."/>
            <person name="Willcox M.D.P."/>
            <person name="Stapleton F."/>
        </authorList>
    </citation>
    <scope>NUCLEOTIDE SEQUENCE [LARGE SCALE GENOMIC DNA]</scope>
    <source>
        <strain evidence="4 5">PA221</strain>
    </source>
</reference>
<dbReference type="SUPFAM" id="SSF46955">
    <property type="entry name" value="Putative DNA-binding domain"/>
    <property type="match status" value="1"/>
</dbReference>
<dbReference type="Pfam" id="PF13411">
    <property type="entry name" value="MerR_1"/>
    <property type="match status" value="1"/>
</dbReference>
<comment type="caution">
    <text evidence="4">The sequence shown here is derived from an EMBL/GenBank/DDBJ whole genome shotgun (WGS) entry which is preliminary data.</text>
</comment>
<organism evidence="4 5">
    <name type="scientific">Pseudomonas aeruginosa</name>
    <dbReference type="NCBI Taxonomy" id="287"/>
    <lineage>
        <taxon>Bacteria</taxon>
        <taxon>Pseudomonadati</taxon>
        <taxon>Pseudomonadota</taxon>
        <taxon>Gammaproteobacteria</taxon>
        <taxon>Pseudomonadales</taxon>
        <taxon>Pseudomonadaceae</taxon>
        <taxon>Pseudomonas</taxon>
    </lineage>
</organism>
<dbReference type="Gene3D" id="1.10.1240.10">
    <property type="entry name" value="Methionine synthase domain"/>
    <property type="match status" value="1"/>
</dbReference>
<evidence type="ECO:0000256" key="1">
    <source>
        <dbReference type="ARBA" id="ARBA00023015"/>
    </source>
</evidence>
<protein>
    <submittedName>
        <fullName evidence="4">MerR family transcriptional regulator</fullName>
    </submittedName>
</protein>
<keyword evidence="1" id="KW-0805">Transcription regulation</keyword>
<accession>A0A0C6FB87</accession>
<evidence type="ECO:0000313" key="4">
    <source>
        <dbReference type="EMBL" id="MUI36564.1"/>
    </source>
</evidence>
<keyword evidence="2" id="KW-0238">DNA-binding</keyword>
<dbReference type="Pfam" id="PF02607">
    <property type="entry name" value="B12-binding_2"/>
    <property type="match status" value="1"/>
</dbReference>
<evidence type="ECO:0000256" key="3">
    <source>
        <dbReference type="ARBA" id="ARBA00023163"/>
    </source>
</evidence>
<dbReference type="InterPro" id="IPR036594">
    <property type="entry name" value="Meth_synthase_dom"/>
</dbReference>
<proteinExistence type="predicted"/>
<keyword evidence="3" id="KW-0804">Transcription</keyword>
<sequence>MNSPHLERGGLPIREVTRLTGVHPVTLRAWERRYGLVVPQRTGKGHRLYSEEQVERIRRILVWLERGVAISQVRALLERPEETPAADVESPWERLHEQLLDAIAALAERRLDDLFNQAASLYPVATLCEKLLQPLLQHLERRWQGQFGARMERAFFFSWLRSKLGARLYHQQRLQQGAPLLLVNQSELSLEPNLWLCSWLLGSGEVPLQVFDWPLPPAELALACERLEARGVLLYASHRLNPEHLPRLLAGVSCPVVLVGPAVEIQREAFETLALAGLLLASTPLEARRLLGERGLLNP</sequence>
<dbReference type="AlphaFoldDB" id="A0A0C6FB87"/>
<dbReference type="EMBL" id="WOAD01000012">
    <property type="protein sequence ID" value="MUI36564.1"/>
    <property type="molecule type" value="Genomic_DNA"/>
</dbReference>
<dbReference type="SMART" id="SM00422">
    <property type="entry name" value="HTH_MERR"/>
    <property type="match status" value="1"/>
</dbReference>
<dbReference type="GO" id="GO:0003700">
    <property type="term" value="F:DNA-binding transcription factor activity"/>
    <property type="evidence" value="ECO:0007669"/>
    <property type="project" value="InterPro"/>
</dbReference>
<evidence type="ECO:0000313" key="5">
    <source>
        <dbReference type="Proteomes" id="UP000433532"/>
    </source>
</evidence>
<dbReference type="InterPro" id="IPR009061">
    <property type="entry name" value="DNA-bd_dom_put_sf"/>
</dbReference>
<evidence type="ECO:0000256" key="2">
    <source>
        <dbReference type="ARBA" id="ARBA00023125"/>
    </source>
</evidence>
<dbReference type="RefSeq" id="WP_003141623.1">
    <property type="nucleotide sequence ID" value="NZ_AP014651.1"/>
</dbReference>
<dbReference type="Gene3D" id="1.10.1660.10">
    <property type="match status" value="1"/>
</dbReference>
<dbReference type="InterPro" id="IPR047057">
    <property type="entry name" value="MerR_fam"/>
</dbReference>
<dbReference type="PROSITE" id="PS50937">
    <property type="entry name" value="HTH_MERR_2"/>
    <property type="match status" value="1"/>
</dbReference>
<name>A0A0C6FB87_PSEAI</name>
<dbReference type="InterPro" id="IPR000551">
    <property type="entry name" value="MerR-type_HTH_dom"/>
</dbReference>